<accession>A0ABD5SJT3</accession>
<sequence length="67" mass="7844">MTYQYNCDGFCNRETIYSGHPALTAEFNEEWYKSSRIGGQLHEHEYDAGDLITLCPECTRRLLIERP</sequence>
<protein>
    <submittedName>
        <fullName evidence="1">Uncharacterized protein</fullName>
    </submittedName>
</protein>
<dbReference type="EMBL" id="JBHSWV010000149">
    <property type="protein sequence ID" value="MFC6765421.1"/>
    <property type="molecule type" value="Genomic_DNA"/>
</dbReference>
<gene>
    <name evidence="1" type="ORF">ACFQE6_10620</name>
</gene>
<comment type="caution">
    <text evidence="1">The sequence shown here is derived from an EMBL/GenBank/DDBJ whole genome shotgun (WGS) entry which is preliminary data.</text>
</comment>
<proteinExistence type="predicted"/>
<evidence type="ECO:0000313" key="1">
    <source>
        <dbReference type="EMBL" id="MFC6765421.1"/>
    </source>
</evidence>
<dbReference type="AlphaFoldDB" id="A0ABD5SJT3"/>
<evidence type="ECO:0000313" key="2">
    <source>
        <dbReference type="Proteomes" id="UP001596383"/>
    </source>
</evidence>
<dbReference type="RefSeq" id="WP_273738442.1">
    <property type="nucleotide sequence ID" value="NZ_JAQIVI010000149.1"/>
</dbReference>
<name>A0ABD5SJT3_9EURY</name>
<reference evidence="1 2" key="1">
    <citation type="journal article" date="2019" name="Int. J. Syst. Evol. Microbiol.">
        <title>The Global Catalogue of Microorganisms (GCM) 10K type strain sequencing project: providing services to taxonomists for standard genome sequencing and annotation.</title>
        <authorList>
            <consortium name="The Broad Institute Genomics Platform"/>
            <consortium name="The Broad Institute Genome Sequencing Center for Infectious Disease"/>
            <person name="Wu L."/>
            <person name="Ma J."/>
        </authorList>
    </citation>
    <scope>NUCLEOTIDE SEQUENCE [LARGE SCALE GENOMIC DNA]</scope>
    <source>
        <strain evidence="1 2">LMG 29247</strain>
    </source>
</reference>
<organism evidence="1 2">
    <name type="scientific">Natrinema soli</name>
    <dbReference type="NCBI Taxonomy" id="1930624"/>
    <lineage>
        <taxon>Archaea</taxon>
        <taxon>Methanobacteriati</taxon>
        <taxon>Methanobacteriota</taxon>
        <taxon>Stenosarchaea group</taxon>
        <taxon>Halobacteria</taxon>
        <taxon>Halobacteriales</taxon>
        <taxon>Natrialbaceae</taxon>
        <taxon>Natrinema</taxon>
    </lineage>
</organism>
<dbReference type="Proteomes" id="UP001596383">
    <property type="component" value="Unassembled WGS sequence"/>
</dbReference>
<keyword evidence="2" id="KW-1185">Reference proteome</keyword>